<proteinExistence type="predicted"/>
<dbReference type="EMBL" id="ML743551">
    <property type="protein sequence ID" value="KAE8143950.1"/>
    <property type="molecule type" value="Genomic_DNA"/>
</dbReference>
<accession>A0A5N6TCF3</accession>
<evidence type="ECO:0000313" key="3">
    <source>
        <dbReference type="Proteomes" id="UP000325672"/>
    </source>
</evidence>
<dbReference type="AlphaFoldDB" id="A0A5N6TCF3"/>
<protein>
    <submittedName>
        <fullName evidence="2">Uncharacterized protein</fullName>
    </submittedName>
</protein>
<evidence type="ECO:0000313" key="2">
    <source>
        <dbReference type="EMBL" id="KAE8143950.1"/>
    </source>
</evidence>
<keyword evidence="3" id="KW-1185">Reference proteome</keyword>
<dbReference type="Proteomes" id="UP000325672">
    <property type="component" value="Unassembled WGS sequence"/>
</dbReference>
<sequence>MQCTPDIRLNVPPVDQRGDIRRHFPSHPPTTPRLLIRHNPNGNSHRQIHRGEPTHSP</sequence>
<dbReference type="GeneID" id="43647725"/>
<evidence type="ECO:0000256" key="1">
    <source>
        <dbReference type="SAM" id="MobiDB-lite"/>
    </source>
</evidence>
<name>A0A5N6TCF3_ASPPS</name>
<reference evidence="2 3" key="1">
    <citation type="submission" date="2019-04" db="EMBL/GenBank/DDBJ databases">
        <title>Friends and foes A comparative genomics study of 23 Aspergillus species from section Flavi.</title>
        <authorList>
            <consortium name="DOE Joint Genome Institute"/>
            <person name="Kjaerbolling I."/>
            <person name="Vesth T."/>
            <person name="Frisvad J.C."/>
            <person name="Nybo J.L."/>
            <person name="Theobald S."/>
            <person name="Kildgaard S."/>
            <person name="Isbrandt T."/>
            <person name="Kuo A."/>
            <person name="Sato A."/>
            <person name="Lyhne E.K."/>
            <person name="Kogle M.E."/>
            <person name="Wiebenga A."/>
            <person name="Kun R.S."/>
            <person name="Lubbers R.J."/>
            <person name="Makela M.R."/>
            <person name="Barry K."/>
            <person name="Chovatia M."/>
            <person name="Clum A."/>
            <person name="Daum C."/>
            <person name="Haridas S."/>
            <person name="He G."/>
            <person name="LaButti K."/>
            <person name="Lipzen A."/>
            <person name="Mondo S."/>
            <person name="Riley R."/>
            <person name="Salamov A."/>
            <person name="Simmons B.A."/>
            <person name="Magnuson J.K."/>
            <person name="Henrissat B."/>
            <person name="Mortensen U.H."/>
            <person name="Larsen T.O."/>
            <person name="Devries R.P."/>
            <person name="Grigoriev I.V."/>
            <person name="Machida M."/>
            <person name="Baker S.E."/>
            <person name="Andersen M.R."/>
        </authorList>
    </citation>
    <scope>NUCLEOTIDE SEQUENCE [LARGE SCALE GENOMIC DNA]</scope>
    <source>
        <strain evidence="2 3">CBS 117625</strain>
    </source>
</reference>
<gene>
    <name evidence="2" type="ORF">BDV38DRAFT_5401</name>
</gene>
<feature type="region of interest" description="Disordered" evidence="1">
    <location>
        <begin position="1"/>
        <end position="57"/>
    </location>
</feature>
<organism evidence="2 3">
    <name type="scientific">Aspergillus pseudotamarii</name>
    <dbReference type="NCBI Taxonomy" id="132259"/>
    <lineage>
        <taxon>Eukaryota</taxon>
        <taxon>Fungi</taxon>
        <taxon>Dikarya</taxon>
        <taxon>Ascomycota</taxon>
        <taxon>Pezizomycotina</taxon>
        <taxon>Eurotiomycetes</taxon>
        <taxon>Eurotiomycetidae</taxon>
        <taxon>Eurotiales</taxon>
        <taxon>Aspergillaceae</taxon>
        <taxon>Aspergillus</taxon>
        <taxon>Aspergillus subgen. Circumdati</taxon>
    </lineage>
</organism>
<dbReference type="RefSeq" id="XP_031920013.1">
    <property type="nucleotide sequence ID" value="XM_032063515.1"/>
</dbReference>